<comment type="caution">
    <text evidence="1">The sequence shown here is derived from an EMBL/GenBank/DDBJ whole genome shotgun (WGS) entry which is preliminary data.</text>
</comment>
<sequence length="74" mass="8475">QIAMRRLYALKNKTTRDILEELESEKSIVQERDDKTQVFKWGSTKEGVEYWIGKTENIPVSVVLVAATSSCVKE</sequence>
<dbReference type="EMBL" id="BARV01002154">
    <property type="protein sequence ID" value="GAH90139.1"/>
    <property type="molecule type" value="Genomic_DNA"/>
</dbReference>
<name>X1KJ12_9ZZZZ</name>
<gene>
    <name evidence="1" type="ORF">S06H3_05728</name>
</gene>
<accession>X1KJ12</accession>
<proteinExistence type="predicted"/>
<dbReference type="AlphaFoldDB" id="X1KJ12"/>
<protein>
    <submittedName>
        <fullName evidence="1">Uncharacterized protein</fullName>
    </submittedName>
</protein>
<organism evidence="1">
    <name type="scientific">marine sediment metagenome</name>
    <dbReference type="NCBI Taxonomy" id="412755"/>
    <lineage>
        <taxon>unclassified sequences</taxon>
        <taxon>metagenomes</taxon>
        <taxon>ecological metagenomes</taxon>
    </lineage>
</organism>
<feature type="non-terminal residue" evidence="1">
    <location>
        <position position="1"/>
    </location>
</feature>
<evidence type="ECO:0000313" key="1">
    <source>
        <dbReference type="EMBL" id="GAH90139.1"/>
    </source>
</evidence>
<reference evidence="1" key="1">
    <citation type="journal article" date="2014" name="Front. Microbiol.">
        <title>High frequency of phylogenetically diverse reductive dehalogenase-homologous genes in deep subseafloor sedimentary metagenomes.</title>
        <authorList>
            <person name="Kawai M."/>
            <person name="Futagami T."/>
            <person name="Toyoda A."/>
            <person name="Takaki Y."/>
            <person name="Nishi S."/>
            <person name="Hori S."/>
            <person name="Arai W."/>
            <person name="Tsubouchi T."/>
            <person name="Morono Y."/>
            <person name="Uchiyama I."/>
            <person name="Ito T."/>
            <person name="Fujiyama A."/>
            <person name="Inagaki F."/>
            <person name="Takami H."/>
        </authorList>
    </citation>
    <scope>NUCLEOTIDE SEQUENCE</scope>
    <source>
        <strain evidence="1">Expedition CK06-06</strain>
    </source>
</reference>